<keyword evidence="2" id="KW-1185">Reference proteome</keyword>
<dbReference type="InterPro" id="IPR014807">
    <property type="entry name" value="Coa1"/>
</dbReference>
<dbReference type="Proteomes" id="UP000075882">
    <property type="component" value="Unassembled WGS sequence"/>
</dbReference>
<name>A0A182KNZ6_ANOCL</name>
<proteinExistence type="predicted"/>
<dbReference type="KEGG" id="acoz:120961666"/>
<protein>
    <submittedName>
        <fullName evidence="1">Cytochrome c oxidase assembly factor 1 homolog</fullName>
    </submittedName>
</protein>
<sequence>MVSLKTLTKTATYIAIGGITCAMIMKVKLEDKIRSQPYYKESLKLLRAHPGAVQLLGEPIKDLSFDYGEESRKFGGGRIDSFAVPVRGPKTRGKYYFWAEMQDERWVIRRAELELKNEPDRRLLIRAEESQAKE</sequence>
<dbReference type="GeneID" id="120961666"/>
<dbReference type="EnsemblMetazoa" id="ACON006140-RA">
    <property type="protein sequence ID" value="ACON006140-PA"/>
    <property type="gene ID" value="ACON006140"/>
</dbReference>
<dbReference type="PANTHER" id="PTHR47148:SF1">
    <property type="entry name" value="CYTOCHROME C OXIDASE ASSEMBLY FACTOR 1 HOMOLOG"/>
    <property type="match status" value="1"/>
</dbReference>
<dbReference type="GO" id="GO:0033617">
    <property type="term" value="P:mitochondrial respiratory chain complex IV assembly"/>
    <property type="evidence" value="ECO:0007669"/>
    <property type="project" value="TreeGrafter"/>
</dbReference>
<dbReference type="Proteomes" id="UP001105220">
    <property type="component" value="Unplaced"/>
</dbReference>
<dbReference type="VEuPathDB" id="VectorBase:ACOM024620"/>
<reference evidence="1" key="2">
    <citation type="submission" date="2020-05" db="UniProtKB">
        <authorList>
            <consortium name="EnsemblMetazoa"/>
        </authorList>
    </citation>
    <scope>IDENTIFICATION</scope>
    <source>
        <strain evidence="1">Ngousso</strain>
    </source>
</reference>
<dbReference type="VEuPathDB" id="VectorBase:ACMO_004089"/>
<dbReference type="RefSeq" id="XP_040241537.2">
    <property type="nucleotide sequence ID" value="XM_040385603.2"/>
</dbReference>
<dbReference type="GO" id="GO:0032981">
    <property type="term" value="P:mitochondrial respiratory chain complex I assembly"/>
    <property type="evidence" value="ECO:0007669"/>
    <property type="project" value="TreeGrafter"/>
</dbReference>
<organism evidence="1 2">
    <name type="scientific">Anopheles coluzzii</name>
    <name type="common">African malaria mosquito</name>
    <dbReference type="NCBI Taxonomy" id="1518534"/>
    <lineage>
        <taxon>Eukaryota</taxon>
        <taxon>Metazoa</taxon>
        <taxon>Ecdysozoa</taxon>
        <taxon>Arthropoda</taxon>
        <taxon>Hexapoda</taxon>
        <taxon>Insecta</taxon>
        <taxon>Pterygota</taxon>
        <taxon>Neoptera</taxon>
        <taxon>Endopterygota</taxon>
        <taxon>Diptera</taxon>
        <taxon>Nematocera</taxon>
        <taxon>Culicoidea</taxon>
        <taxon>Culicidae</taxon>
        <taxon>Anophelinae</taxon>
        <taxon>Anopheles</taxon>
    </lineage>
</organism>
<dbReference type="VEuPathDB" id="VectorBase:ACON006140"/>
<evidence type="ECO:0000313" key="2">
    <source>
        <dbReference type="Proteomes" id="UP001105220"/>
    </source>
</evidence>
<dbReference type="Pfam" id="PF08695">
    <property type="entry name" value="Coa1"/>
    <property type="match status" value="1"/>
</dbReference>
<dbReference type="STRING" id="1518534.A0A182KNZ6"/>
<reference key="1">
    <citation type="journal article" date="2019" name="Genes (Basel)">
        <title>A High-Quality De novo Genome Assembly from a Single Mosquito Using PacBio Sequencing.</title>
        <authorList>
            <person name="Kingan S.B."/>
            <person name="Heaton H."/>
            <person name="Cudini J."/>
            <person name="Lambert C.C."/>
            <person name="Baybayan P."/>
            <person name="Galvin B.D."/>
            <person name="Durbin R."/>
            <person name="Korlach J."/>
            <person name="Lawniczak M.K.N."/>
        </authorList>
    </citation>
    <scope>NUCLEOTIDE SEQUENCE [LARGE SCALE GENOMIC DNA]</scope>
    <source>
        <strain>Mali-NIH</strain>
    </source>
</reference>
<dbReference type="EnsemblMetazoa" id="ACOM024620-RA">
    <property type="protein sequence ID" value="ACOM024620-PA"/>
    <property type="gene ID" value="ACOM024620"/>
</dbReference>
<dbReference type="VEuPathDB" id="VectorBase:ACON2_042676"/>
<dbReference type="GO" id="GO:0005743">
    <property type="term" value="C:mitochondrial inner membrane"/>
    <property type="evidence" value="ECO:0007669"/>
    <property type="project" value="TreeGrafter"/>
</dbReference>
<accession>A0A182KNZ6</accession>
<dbReference type="PANTHER" id="PTHR47148">
    <property type="entry name" value="CYTOCHROME C OXIDASE ASSEMBLY FACTOR 1 HOMOLOG"/>
    <property type="match status" value="1"/>
</dbReference>
<evidence type="ECO:0000313" key="1">
    <source>
        <dbReference type="EnsemblMetazoa" id="ACON006140-PA"/>
    </source>
</evidence>
<dbReference type="AlphaFoldDB" id="A0A182KNZ6"/>